<dbReference type="Pfam" id="PF13521">
    <property type="entry name" value="AAA_28"/>
    <property type="match status" value="1"/>
</dbReference>
<protein>
    <submittedName>
        <fullName evidence="2">Trifunctional NAD biosynthesis/regulator protein NadR</fullName>
    </submittedName>
</protein>
<dbReference type="InterPro" id="IPR027417">
    <property type="entry name" value="P-loop_NTPase"/>
</dbReference>
<dbReference type="SUPFAM" id="SSF52540">
    <property type="entry name" value="P-loop containing nucleoside triphosphate hydrolases"/>
    <property type="match status" value="1"/>
</dbReference>
<gene>
    <name evidence="2" type="primary">nadR_1</name>
    <name evidence="2" type="ORF">GALL_11020</name>
</gene>
<name>A0A1J5TCW0_9ZZZZ</name>
<dbReference type="InterPro" id="IPR052735">
    <property type="entry name" value="NAD_biosynth-regulator"/>
</dbReference>
<dbReference type="Gene3D" id="3.40.50.300">
    <property type="entry name" value="P-loop containing nucleotide triphosphate hydrolases"/>
    <property type="match status" value="1"/>
</dbReference>
<dbReference type="InterPro" id="IPR038727">
    <property type="entry name" value="NadR/Ttd14_AAA_dom"/>
</dbReference>
<comment type="caution">
    <text evidence="2">The sequence shown here is derived from an EMBL/GenBank/DDBJ whole genome shotgun (WGS) entry which is preliminary data.</text>
</comment>
<dbReference type="AlphaFoldDB" id="A0A1J5TCW0"/>
<dbReference type="EMBL" id="MLJW01000002">
    <property type="protein sequence ID" value="OIR18762.1"/>
    <property type="molecule type" value="Genomic_DNA"/>
</dbReference>
<dbReference type="PANTHER" id="PTHR37512">
    <property type="entry name" value="TRIFUNCTIONAL NAD BIOSYNTHESIS/REGULATOR PROTEIN NADR"/>
    <property type="match status" value="1"/>
</dbReference>
<reference evidence="2" key="1">
    <citation type="submission" date="2016-10" db="EMBL/GenBank/DDBJ databases">
        <title>Sequence of Gallionella enrichment culture.</title>
        <authorList>
            <person name="Poehlein A."/>
            <person name="Muehling M."/>
            <person name="Daniel R."/>
        </authorList>
    </citation>
    <scope>NUCLEOTIDE SEQUENCE</scope>
</reference>
<dbReference type="PANTHER" id="PTHR37512:SF1">
    <property type="entry name" value="NADR_TTD14 AAA DOMAIN-CONTAINING PROTEIN"/>
    <property type="match status" value="1"/>
</dbReference>
<feature type="domain" description="NadR/Ttd14 AAA" evidence="1">
    <location>
        <begin position="4"/>
        <end position="163"/>
    </location>
</feature>
<organism evidence="2">
    <name type="scientific">mine drainage metagenome</name>
    <dbReference type="NCBI Taxonomy" id="410659"/>
    <lineage>
        <taxon>unclassified sequences</taxon>
        <taxon>metagenomes</taxon>
        <taxon>ecological metagenomes</taxon>
    </lineage>
</organism>
<evidence type="ECO:0000313" key="2">
    <source>
        <dbReference type="EMBL" id="OIR18762.1"/>
    </source>
</evidence>
<evidence type="ECO:0000259" key="1">
    <source>
        <dbReference type="Pfam" id="PF13521"/>
    </source>
</evidence>
<proteinExistence type="predicted"/>
<accession>A0A1J5TCW0</accession>
<sequence length="178" mass="20157">MPERIVIFGPESTGKTTLARRLAGHFGEPWAEEYVRRYWDEHSGNITAADLDAIARGQVAAEDAAAARARRRVFLDTDLLTCTIWDDLLFPGACPGWVREAADRRARDTALYLLCSTDVPFAADPQRCFPDPEDRERCMRLWRDTLTRRTDRIVQIGGDWDQRFRAACDAVDRLGGNA</sequence>